<gene>
    <name evidence="1" type="ORF">SAMN05660235_02054</name>
</gene>
<evidence type="ECO:0000313" key="2">
    <source>
        <dbReference type="Proteomes" id="UP000243333"/>
    </source>
</evidence>
<protein>
    <submittedName>
        <fullName evidence="1">Uncharacterized protein</fullName>
    </submittedName>
</protein>
<keyword evidence="2" id="KW-1185">Reference proteome</keyword>
<dbReference type="OrthoDB" id="9801625at2"/>
<dbReference type="AlphaFoldDB" id="A0A1G7M9T9"/>
<proteinExistence type="predicted"/>
<evidence type="ECO:0000313" key="1">
    <source>
        <dbReference type="EMBL" id="SDF58364.1"/>
    </source>
</evidence>
<sequence>MNRRVSIFFCGGCNPRIDRGQIAKEVSQLLAGQGFQVLFNKLDADFVIFLSGCTASCAHKHRSGERPAVTVAADVVDGLNVAANQLSAEIVTKVRNYFGQLENQL</sequence>
<dbReference type="STRING" id="1123285.SAMN05660235_02054"/>
<organism evidence="1 2">
    <name type="scientific">Sporolituus thermophilus DSM 23256</name>
    <dbReference type="NCBI Taxonomy" id="1123285"/>
    <lineage>
        <taxon>Bacteria</taxon>
        <taxon>Bacillati</taxon>
        <taxon>Bacillota</taxon>
        <taxon>Negativicutes</taxon>
        <taxon>Selenomonadales</taxon>
        <taxon>Sporomusaceae</taxon>
        <taxon>Sporolituus</taxon>
    </lineage>
</organism>
<name>A0A1G7M9T9_9FIRM</name>
<dbReference type="RefSeq" id="WP_093690554.1">
    <property type="nucleotide sequence ID" value="NZ_FNBU01000016.1"/>
</dbReference>
<dbReference type="EMBL" id="FNBU01000016">
    <property type="protein sequence ID" value="SDF58364.1"/>
    <property type="molecule type" value="Genomic_DNA"/>
</dbReference>
<reference evidence="2" key="1">
    <citation type="submission" date="2016-10" db="EMBL/GenBank/DDBJ databases">
        <authorList>
            <person name="Varghese N."/>
            <person name="Submissions S."/>
        </authorList>
    </citation>
    <scope>NUCLEOTIDE SEQUENCE [LARGE SCALE GENOMIC DNA]</scope>
    <source>
        <strain evidence="2">DSM 23256</strain>
    </source>
</reference>
<dbReference type="Proteomes" id="UP000243333">
    <property type="component" value="Unassembled WGS sequence"/>
</dbReference>
<accession>A0A1G7M9T9</accession>